<dbReference type="RefSeq" id="WP_046487698.1">
    <property type="nucleotide sequence ID" value="NZ_LN827929.1"/>
</dbReference>
<dbReference type="SMART" id="SM00342">
    <property type="entry name" value="HTH_ARAC"/>
    <property type="match status" value="1"/>
</dbReference>
<keyword evidence="1" id="KW-0805">Transcription regulation</keyword>
<dbReference type="EMBL" id="LN827929">
    <property type="protein sequence ID" value="CEZ19439.1"/>
    <property type="molecule type" value="Genomic_DNA"/>
</dbReference>
<organism evidence="5 6">
    <name type="scientific">Candidatus Methylopumilus planktonicus</name>
    <dbReference type="NCBI Taxonomy" id="1581557"/>
    <lineage>
        <taxon>Bacteria</taxon>
        <taxon>Pseudomonadati</taxon>
        <taxon>Pseudomonadota</taxon>
        <taxon>Betaproteobacteria</taxon>
        <taxon>Nitrosomonadales</taxon>
        <taxon>Methylophilaceae</taxon>
        <taxon>Candidatus Methylopumilus</taxon>
    </lineage>
</organism>
<protein>
    <recommendedName>
        <fullName evidence="4">HTH araC/xylS-type domain-containing protein</fullName>
    </recommendedName>
</protein>
<dbReference type="SUPFAM" id="SSF46689">
    <property type="entry name" value="Homeodomain-like"/>
    <property type="match status" value="2"/>
</dbReference>
<dbReference type="InterPro" id="IPR018060">
    <property type="entry name" value="HTH_AraC"/>
</dbReference>
<evidence type="ECO:0000259" key="4">
    <source>
        <dbReference type="PROSITE" id="PS01124"/>
    </source>
</evidence>
<accession>A0A0D6EVI7</accession>
<reference evidence="6" key="1">
    <citation type="submission" date="2014-12" db="EMBL/GenBank/DDBJ databases">
        <authorList>
            <person name="Salcher M.M."/>
        </authorList>
    </citation>
    <scope>NUCLEOTIDE SEQUENCE [LARGE SCALE GENOMIC DNA]</scope>
    <source>
        <strain evidence="6">MMS-10A-171</strain>
    </source>
</reference>
<evidence type="ECO:0000313" key="5">
    <source>
        <dbReference type="EMBL" id="CEZ19439.1"/>
    </source>
</evidence>
<dbReference type="STRING" id="1581557.BN1208_0551"/>
<dbReference type="KEGG" id="mbat:BN1208_0551"/>
<dbReference type="HOGENOM" id="CLU_000445_81_12_4"/>
<dbReference type="PANTHER" id="PTHR43280">
    <property type="entry name" value="ARAC-FAMILY TRANSCRIPTIONAL REGULATOR"/>
    <property type="match status" value="1"/>
</dbReference>
<dbReference type="AlphaFoldDB" id="A0A0D6EVI7"/>
<dbReference type="PANTHER" id="PTHR43280:SF2">
    <property type="entry name" value="HTH-TYPE TRANSCRIPTIONAL REGULATOR EXSA"/>
    <property type="match status" value="1"/>
</dbReference>
<sequence length="109" mass="12839">MDNKHPALQNACDFVKANLHLKISMLDLKHHTKYSERSLQLIFKKHLNKSPFEYIEEQRLLKAHELIKQHKQSKKTTHIATEVGFRHLGRFSVNFKKRFGIHPSVLARS</sequence>
<dbReference type="OrthoDB" id="185346at2"/>
<evidence type="ECO:0000313" key="6">
    <source>
        <dbReference type="Proteomes" id="UP000064007"/>
    </source>
</evidence>
<dbReference type="GO" id="GO:0003700">
    <property type="term" value="F:DNA-binding transcription factor activity"/>
    <property type="evidence" value="ECO:0007669"/>
    <property type="project" value="InterPro"/>
</dbReference>
<dbReference type="PROSITE" id="PS01124">
    <property type="entry name" value="HTH_ARAC_FAMILY_2"/>
    <property type="match status" value="1"/>
</dbReference>
<evidence type="ECO:0000256" key="1">
    <source>
        <dbReference type="ARBA" id="ARBA00023015"/>
    </source>
</evidence>
<proteinExistence type="predicted"/>
<dbReference type="GO" id="GO:0043565">
    <property type="term" value="F:sequence-specific DNA binding"/>
    <property type="evidence" value="ECO:0007669"/>
    <property type="project" value="InterPro"/>
</dbReference>
<evidence type="ECO:0000256" key="3">
    <source>
        <dbReference type="ARBA" id="ARBA00023163"/>
    </source>
</evidence>
<evidence type="ECO:0000256" key="2">
    <source>
        <dbReference type="ARBA" id="ARBA00023125"/>
    </source>
</evidence>
<dbReference type="InterPro" id="IPR009057">
    <property type="entry name" value="Homeodomain-like_sf"/>
</dbReference>
<dbReference type="Proteomes" id="UP000064007">
    <property type="component" value="Chromosome 1"/>
</dbReference>
<keyword evidence="2" id="KW-0238">DNA-binding</keyword>
<name>A0A0D6EVI7_9PROT</name>
<dbReference type="Pfam" id="PF12833">
    <property type="entry name" value="HTH_18"/>
    <property type="match status" value="1"/>
</dbReference>
<dbReference type="Gene3D" id="1.10.10.60">
    <property type="entry name" value="Homeodomain-like"/>
    <property type="match status" value="1"/>
</dbReference>
<feature type="domain" description="HTH araC/xylS-type" evidence="4">
    <location>
        <begin position="9"/>
        <end position="109"/>
    </location>
</feature>
<keyword evidence="3" id="KW-0804">Transcription</keyword>
<keyword evidence="6" id="KW-1185">Reference proteome</keyword>
<gene>
    <name evidence="5" type="ORF">BN1208_0551</name>
</gene>